<dbReference type="AlphaFoldDB" id="A0AAV5WQT7"/>
<comment type="caution">
    <text evidence="1">The sequence shown here is derived from an EMBL/GenBank/DDBJ whole genome shotgun (WGS) entry which is preliminary data.</text>
</comment>
<dbReference type="Proteomes" id="UP001432322">
    <property type="component" value="Unassembled WGS sequence"/>
</dbReference>
<feature type="non-terminal residue" evidence="1">
    <location>
        <position position="1"/>
    </location>
</feature>
<feature type="non-terminal residue" evidence="1">
    <location>
        <position position="79"/>
    </location>
</feature>
<keyword evidence="2" id="KW-1185">Reference proteome</keyword>
<accession>A0AAV5WQT7</accession>
<evidence type="ECO:0000313" key="1">
    <source>
        <dbReference type="EMBL" id="GMT32109.1"/>
    </source>
</evidence>
<name>A0AAV5WQT7_9BILA</name>
<evidence type="ECO:0000313" key="2">
    <source>
        <dbReference type="Proteomes" id="UP001432322"/>
    </source>
</evidence>
<reference evidence="1" key="1">
    <citation type="submission" date="2023-10" db="EMBL/GenBank/DDBJ databases">
        <title>Genome assembly of Pristionchus species.</title>
        <authorList>
            <person name="Yoshida K."/>
            <person name="Sommer R.J."/>
        </authorList>
    </citation>
    <scope>NUCLEOTIDE SEQUENCE</scope>
    <source>
        <strain evidence="1">RS5133</strain>
    </source>
</reference>
<proteinExistence type="predicted"/>
<evidence type="ECO:0008006" key="3">
    <source>
        <dbReference type="Google" id="ProtNLM"/>
    </source>
</evidence>
<dbReference type="EMBL" id="BTSY01000006">
    <property type="protein sequence ID" value="GMT32109.1"/>
    <property type="molecule type" value="Genomic_DNA"/>
</dbReference>
<sequence length="79" mass="8965">GKDLAKKKRSQRKRTRLFVSYSSSLSNRTLFWYETGANERVRPVWILRLHTTAATATVATSSSPTTVIHPLDDPFFLSP</sequence>
<protein>
    <recommendedName>
        <fullName evidence="3">Ribosomal protein</fullName>
    </recommendedName>
</protein>
<gene>
    <name evidence="1" type="ORF">PFISCL1PPCAC_23406</name>
</gene>
<organism evidence="1 2">
    <name type="scientific">Pristionchus fissidentatus</name>
    <dbReference type="NCBI Taxonomy" id="1538716"/>
    <lineage>
        <taxon>Eukaryota</taxon>
        <taxon>Metazoa</taxon>
        <taxon>Ecdysozoa</taxon>
        <taxon>Nematoda</taxon>
        <taxon>Chromadorea</taxon>
        <taxon>Rhabditida</taxon>
        <taxon>Rhabditina</taxon>
        <taxon>Diplogasteromorpha</taxon>
        <taxon>Diplogasteroidea</taxon>
        <taxon>Neodiplogasteridae</taxon>
        <taxon>Pristionchus</taxon>
    </lineage>
</organism>